<proteinExistence type="predicted"/>
<dbReference type="Proteomes" id="UP000005237">
    <property type="component" value="Unassembled WGS sequence"/>
</dbReference>
<keyword evidence="2" id="KW-1185">Reference proteome</keyword>
<dbReference type="AlphaFoldDB" id="A0A8R1EFW9"/>
<evidence type="ECO:0000313" key="1">
    <source>
        <dbReference type="EnsemblMetazoa" id="CJA34576.1"/>
    </source>
</evidence>
<dbReference type="EnsemblMetazoa" id="CJA34576.1">
    <property type="protein sequence ID" value="CJA34576.1"/>
    <property type="gene ID" value="WBGene00210423"/>
</dbReference>
<organism evidence="1 2">
    <name type="scientific">Caenorhabditis japonica</name>
    <dbReference type="NCBI Taxonomy" id="281687"/>
    <lineage>
        <taxon>Eukaryota</taxon>
        <taxon>Metazoa</taxon>
        <taxon>Ecdysozoa</taxon>
        <taxon>Nematoda</taxon>
        <taxon>Chromadorea</taxon>
        <taxon>Rhabditida</taxon>
        <taxon>Rhabditina</taxon>
        <taxon>Rhabditomorpha</taxon>
        <taxon>Rhabditoidea</taxon>
        <taxon>Rhabditidae</taxon>
        <taxon>Peloderinae</taxon>
        <taxon>Caenorhabditis</taxon>
    </lineage>
</organism>
<evidence type="ECO:0000313" key="2">
    <source>
        <dbReference type="Proteomes" id="UP000005237"/>
    </source>
</evidence>
<sequence>MPRKKQEDVHQAIRAYIKDEISRTSSSEQCVCERISIVFNKLVENLDATKRFEVEECIINFINSLQVFN</sequence>
<reference evidence="2" key="1">
    <citation type="submission" date="2010-08" db="EMBL/GenBank/DDBJ databases">
        <authorList>
            <consortium name="Caenorhabditis japonica Sequencing Consortium"/>
            <person name="Wilson R.K."/>
        </authorList>
    </citation>
    <scope>NUCLEOTIDE SEQUENCE [LARGE SCALE GENOMIC DNA]</scope>
    <source>
        <strain evidence="2">DF5081</strain>
    </source>
</reference>
<reference evidence="1" key="2">
    <citation type="submission" date="2022-06" db="UniProtKB">
        <authorList>
            <consortium name="EnsemblMetazoa"/>
        </authorList>
    </citation>
    <scope>IDENTIFICATION</scope>
    <source>
        <strain evidence="1">DF5081</strain>
    </source>
</reference>
<protein>
    <submittedName>
        <fullName evidence="1">Uncharacterized protein</fullName>
    </submittedName>
</protein>
<accession>A0A8R1EFW9</accession>
<name>A0A8R1EFW9_CAEJA</name>